<proteinExistence type="predicted"/>
<feature type="region of interest" description="Disordered" evidence="1">
    <location>
        <begin position="1"/>
        <end position="275"/>
    </location>
</feature>
<evidence type="ECO:0000313" key="2">
    <source>
        <dbReference type="EMBL" id="KAJ8492859.1"/>
    </source>
</evidence>
<dbReference type="EMBL" id="JAQQAF010000004">
    <property type="protein sequence ID" value="KAJ8492859.1"/>
    <property type="molecule type" value="Genomic_DNA"/>
</dbReference>
<protein>
    <submittedName>
        <fullName evidence="2">Uncharacterized protein</fullName>
    </submittedName>
</protein>
<reference evidence="2 3" key="1">
    <citation type="submission" date="2022-12" db="EMBL/GenBank/DDBJ databases">
        <title>Chromosome-scale assembly of the Ensete ventricosum genome.</title>
        <authorList>
            <person name="Dussert Y."/>
            <person name="Stocks J."/>
            <person name="Wendawek A."/>
            <person name="Woldeyes F."/>
            <person name="Nichols R.A."/>
            <person name="Borrell J.S."/>
        </authorList>
    </citation>
    <scope>NUCLEOTIDE SEQUENCE [LARGE SCALE GENOMIC DNA]</scope>
    <source>
        <strain evidence="3">cv. Maze</strain>
        <tissue evidence="2">Seeds</tissue>
    </source>
</reference>
<feature type="compositionally biased region" description="Low complexity" evidence="1">
    <location>
        <begin position="28"/>
        <end position="86"/>
    </location>
</feature>
<feature type="compositionally biased region" description="Low complexity" evidence="1">
    <location>
        <begin position="185"/>
        <end position="194"/>
    </location>
</feature>
<name>A0AAV8PQJ0_ENSVE</name>
<evidence type="ECO:0000313" key="3">
    <source>
        <dbReference type="Proteomes" id="UP001222027"/>
    </source>
</evidence>
<dbReference type="Pfam" id="PF10253">
    <property type="entry name" value="PRCC"/>
    <property type="match status" value="1"/>
</dbReference>
<sequence>MDSLLANYASDGDDDEGVDDEKASDGDAPAAKSLQLPPPKLSSSPFSSSLPPPKSSAALKPSSSLFSSLPAPKSISSTPSSASQKPSRPKSVHLDVVDGEEEVEEEGGFFTAGTPSSTPFRAQSSIFSALPPPKPSSYSRRKASHVGAENGEEEEKGGIFTADMPSATPVMAQKSMFSALPPPKDSSSTSLFSSIPPPKSEQPNPQKSTNPPSSARNPKRVVQFKLPLNPSMLKSRDFDDDDDDDEEDKERRSVKDSFPVATKASSSVSSMLPAPKNTFGLARSAASASSRRSIVEADVPAGEQGGTSSVQESFGFGDSGSYHGGLVGAPPETVTDGPGDLGFPGSTNDVGWDPSGVEGTIYPGFADSSAAAYWDPSYGGAVNYESYEGNWSEGTAAVVSEAPGMTRIAGKRGRNDIPTEIVEVKQDELMKNRPRQDQTKLTGIAFGPSYQPASSAKGKPTKLHKRKHQIGTLYYDMKQKEMELAERRSKGLLTKAETHAKYGFGSIQMALDVVDMATEIEWLPLLCLPGGDQPKFMGVSEQFCDFDRAGIPSITVGKPLPGR</sequence>
<dbReference type="Proteomes" id="UP001222027">
    <property type="component" value="Unassembled WGS sequence"/>
</dbReference>
<feature type="compositionally biased region" description="Polar residues" evidence="1">
    <location>
        <begin position="113"/>
        <end position="127"/>
    </location>
</feature>
<evidence type="ECO:0000256" key="1">
    <source>
        <dbReference type="SAM" id="MobiDB-lite"/>
    </source>
</evidence>
<dbReference type="GO" id="GO:0005634">
    <property type="term" value="C:nucleus"/>
    <property type="evidence" value="ECO:0007669"/>
    <property type="project" value="TreeGrafter"/>
</dbReference>
<dbReference type="InterPro" id="IPR018800">
    <property type="entry name" value="PRCC"/>
</dbReference>
<feature type="compositionally biased region" description="Acidic residues" evidence="1">
    <location>
        <begin position="97"/>
        <end position="107"/>
    </location>
</feature>
<dbReference type="AlphaFoldDB" id="A0AAV8PQJ0"/>
<organism evidence="2 3">
    <name type="scientific">Ensete ventricosum</name>
    <name type="common">Abyssinian banana</name>
    <name type="synonym">Musa ensete</name>
    <dbReference type="NCBI Taxonomy" id="4639"/>
    <lineage>
        <taxon>Eukaryota</taxon>
        <taxon>Viridiplantae</taxon>
        <taxon>Streptophyta</taxon>
        <taxon>Embryophyta</taxon>
        <taxon>Tracheophyta</taxon>
        <taxon>Spermatophyta</taxon>
        <taxon>Magnoliopsida</taxon>
        <taxon>Liliopsida</taxon>
        <taxon>Zingiberales</taxon>
        <taxon>Musaceae</taxon>
        <taxon>Ensete</taxon>
    </lineage>
</organism>
<gene>
    <name evidence="2" type="ORF">OPV22_014580</name>
</gene>
<keyword evidence="3" id="KW-1185">Reference proteome</keyword>
<comment type="caution">
    <text evidence="2">The sequence shown here is derived from an EMBL/GenBank/DDBJ whole genome shotgun (WGS) entry which is preliminary data.</text>
</comment>
<accession>A0AAV8PQJ0</accession>
<feature type="compositionally biased region" description="Acidic residues" evidence="1">
    <location>
        <begin position="238"/>
        <end position="248"/>
    </location>
</feature>
<dbReference type="PANTHER" id="PTHR13621">
    <property type="entry name" value="PROLINE-RICH PROTEIN PRCC"/>
    <property type="match status" value="1"/>
</dbReference>
<feature type="compositionally biased region" description="Polar residues" evidence="1">
    <location>
        <begin position="201"/>
        <end position="216"/>
    </location>
</feature>
<dbReference type="PANTHER" id="PTHR13621:SF2">
    <property type="entry name" value="PROLINE-RICH PROTEIN PRCC"/>
    <property type="match status" value="1"/>
</dbReference>